<reference evidence="1" key="1">
    <citation type="submission" date="2016-01" db="EMBL/GenBank/DDBJ databases">
        <title>Complete genome of Planococcus kocurri type strain.</title>
        <authorList>
            <person name="See-Too W.S."/>
        </authorList>
    </citation>
    <scope>NUCLEOTIDE SEQUENCE [LARGE SCALE GENOMIC DNA]</scope>
    <source>
        <strain evidence="1">ATCC 43650</strain>
    </source>
</reference>
<evidence type="ECO:0000313" key="1">
    <source>
        <dbReference type="EMBL" id="ALS80006.1"/>
    </source>
</evidence>
<accession>A0ABM5X092</accession>
<dbReference type="Proteomes" id="UP000065533">
    <property type="component" value="Chromosome"/>
</dbReference>
<dbReference type="EMBL" id="CP013661">
    <property type="protein sequence ID" value="ALS80006.1"/>
    <property type="molecule type" value="Genomic_DNA"/>
</dbReference>
<proteinExistence type="predicted"/>
<organism evidence="1 2">
    <name type="scientific">Planococcus kocurii</name>
    <dbReference type="NCBI Taxonomy" id="1374"/>
    <lineage>
        <taxon>Bacteria</taxon>
        <taxon>Bacillati</taxon>
        <taxon>Bacillota</taxon>
        <taxon>Bacilli</taxon>
        <taxon>Bacillales</taxon>
        <taxon>Caryophanaceae</taxon>
        <taxon>Planococcus</taxon>
    </lineage>
</organism>
<sequence length="156" mass="18559">MIPKKQLQFELTEFKDDPEFMRIPATENYDYWLLLMEYFLAKSDTFEIHCFNEEVTAIREITSDLMGLFESKEKQGMTIFTGFLSADIMKFLLTRHLIDQKRLAWFSVFLISGDQLIFTSEHWGTEFFVPDVTEEDLLFIKHVAPDETTFDHYEEN</sequence>
<dbReference type="RefSeq" id="WP_058386647.1">
    <property type="nucleotide sequence ID" value="NZ_CP013661.2"/>
</dbReference>
<gene>
    <name evidence="1" type="ORF">AUO94_15865</name>
</gene>
<evidence type="ECO:0000313" key="2">
    <source>
        <dbReference type="Proteomes" id="UP000065533"/>
    </source>
</evidence>
<name>A0ABM5X092_9BACL</name>
<protein>
    <submittedName>
        <fullName evidence="1">Uncharacterized protein</fullName>
    </submittedName>
</protein>
<keyword evidence="2" id="KW-1185">Reference proteome</keyword>